<dbReference type="Proteomes" id="UP000033047">
    <property type="component" value="Unassembled WGS sequence"/>
</dbReference>
<proteinExistence type="predicted"/>
<comment type="caution">
    <text evidence="1">The sequence shown here is derived from an EMBL/GenBank/DDBJ whole genome shotgun (WGS) entry which is preliminary data.</text>
</comment>
<gene>
    <name evidence="1" type="ORF">HMPREF1535_04224</name>
</gene>
<protein>
    <submittedName>
        <fullName evidence="1">Uncharacterized protein</fullName>
    </submittedName>
</protein>
<evidence type="ECO:0000313" key="1">
    <source>
        <dbReference type="EMBL" id="KKB48140.1"/>
    </source>
</evidence>
<sequence length="33" mass="3816">MYINILYVFLGKSVFSEMGVRLMKLLTLLSFMG</sequence>
<dbReference type="AlphaFoldDB" id="A0A0F5IS62"/>
<dbReference type="HOGENOM" id="CLU_3383124_0_0_10"/>
<dbReference type="EMBL" id="AQHV01000022">
    <property type="protein sequence ID" value="KKB48140.1"/>
    <property type="molecule type" value="Genomic_DNA"/>
</dbReference>
<accession>A0A0F5IS62</accession>
<organism evidence="1 2">
    <name type="scientific">Parabacteroides goldsteinii DSM 19448 = WAL 12034</name>
    <dbReference type="NCBI Taxonomy" id="927665"/>
    <lineage>
        <taxon>Bacteria</taxon>
        <taxon>Pseudomonadati</taxon>
        <taxon>Bacteroidota</taxon>
        <taxon>Bacteroidia</taxon>
        <taxon>Bacteroidales</taxon>
        <taxon>Tannerellaceae</taxon>
        <taxon>Parabacteroides</taxon>
    </lineage>
</organism>
<dbReference type="PATRIC" id="fig|927665.4.peg.4337"/>
<name>A0A0F5IS62_9BACT</name>
<evidence type="ECO:0000313" key="2">
    <source>
        <dbReference type="Proteomes" id="UP000033047"/>
    </source>
</evidence>
<reference evidence="1 2" key="1">
    <citation type="submission" date="2013-04" db="EMBL/GenBank/DDBJ databases">
        <title>The Genome Sequence of Parabacteroides goldsteinii DSM 19448.</title>
        <authorList>
            <consortium name="The Broad Institute Genomics Platform"/>
            <person name="Earl A."/>
            <person name="Ward D."/>
            <person name="Feldgarden M."/>
            <person name="Gevers D."/>
            <person name="Martens E."/>
            <person name="Sakamoto M."/>
            <person name="Benno Y."/>
            <person name="Song Y."/>
            <person name="Liu C."/>
            <person name="Lee J."/>
            <person name="Bolanos M."/>
            <person name="Vaisanen M.L."/>
            <person name="Finegold S.M."/>
            <person name="Walker B."/>
            <person name="Young S."/>
            <person name="Zeng Q."/>
            <person name="Gargeya S."/>
            <person name="Fitzgerald M."/>
            <person name="Haas B."/>
            <person name="Abouelleil A."/>
            <person name="Allen A.W."/>
            <person name="Alvarado L."/>
            <person name="Arachchi H.M."/>
            <person name="Berlin A.M."/>
            <person name="Chapman S.B."/>
            <person name="Gainer-Dewar J."/>
            <person name="Goldberg J."/>
            <person name="Griggs A."/>
            <person name="Gujja S."/>
            <person name="Hansen M."/>
            <person name="Howarth C."/>
            <person name="Imamovic A."/>
            <person name="Ireland A."/>
            <person name="Larimer J."/>
            <person name="McCowan C."/>
            <person name="Murphy C."/>
            <person name="Pearson M."/>
            <person name="Poon T.W."/>
            <person name="Priest M."/>
            <person name="Roberts A."/>
            <person name="Saif S."/>
            <person name="Shea T."/>
            <person name="Sisk P."/>
            <person name="Sykes S."/>
            <person name="Wortman J."/>
            <person name="Nusbaum C."/>
            <person name="Birren B."/>
        </authorList>
    </citation>
    <scope>NUCLEOTIDE SEQUENCE [LARGE SCALE GENOMIC DNA]</scope>
    <source>
        <strain evidence="1 2">DSM 19448</strain>
    </source>
</reference>